<dbReference type="Pfam" id="PF12679">
    <property type="entry name" value="ABC2_membrane_2"/>
    <property type="match status" value="1"/>
</dbReference>
<feature type="transmembrane region" description="Helical" evidence="2">
    <location>
        <begin position="355"/>
        <end position="375"/>
    </location>
</feature>
<keyword evidence="4" id="KW-1185">Reference proteome</keyword>
<feature type="compositionally biased region" description="Pro residues" evidence="1">
    <location>
        <begin position="1"/>
        <end position="23"/>
    </location>
</feature>
<feature type="region of interest" description="Disordered" evidence="1">
    <location>
        <begin position="1"/>
        <end position="51"/>
    </location>
</feature>
<comment type="caution">
    <text evidence="3">The sequence shown here is derived from an EMBL/GenBank/DDBJ whole genome shotgun (WGS) entry which is preliminary data.</text>
</comment>
<feature type="transmembrane region" description="Helical" evidence="2">
    <location>
        <begin position="77"/>
        <end position="98"/>
    </location>
</feature>
<protein>
    <submittedName>
        <fullName evidence="3">ABC-type transport system involved in multi-copper enzyme maturation permease subunit</fullName>
    </submittedName>
</protein>
<feature type="transmembrane region" description="Helical" evidence="2">
    <location>
        <begin position="227"/>
        <end position="251"/>
    </location>
</feature>
<sequence length="392" mass="40799">MTQLPPLPPSAPEPSPAGPPAGPPADVGAPTTTLAGQPASSSVPPPVPRSGRPTWWGIRTVAVLEARQRLRSTRWKVALGVWAAIVGVVTLGIVMTIGEMGGADETAGRISFGLVLLFVLMLGLLVAPTLSATSINGDRTTGTLAVLQATTLSAWDIVLGKLAAAWVSALAFLAVSTPFLLWAFALGGTPIAGALLGVIMVAFVLLVVCAIALAMSALVARTSGSAVLTYLTVALLSIGTPIAFGLTSSFVSSGYEDVRVYGYANPGDDVCTWHEESRWVTHTEHTAWMLVPNPFTIVADAGVLGMPSSGSSMGDDPMSVISYAVRMTLAGGVGDVNECWSDDMPWTRDAHPVPYWPWGVGVYVLMGAGATWFAARRLAIPARTLPKGTRIA</sequence>
<feature type="transmembrane region" description="Helical" evidence="2">
    <location>
        <begin position="191"/>
        <end position="215"/>
    </location>
</feature>
<dbReference type="PANTHER" id="PTHR43471">
    <property type="entry name" value="ABC TRANSPORTER PERMEASE"/>
    <property type="match status" value="1"/>
</dbReference>
<keyword evidence="2" id="KW-1133">Transmembrane helix</keyword>
<evidence type="ECO:0000256" key="1">
    <source>
        <dbReference type="SAM" id="MobiDB-lite"/>
    </source>
</evidence>
<name>A0A3N2D8X7_9MICO</name>
<organism evidence="3 4">
    <name type="scientific">Salana multivorans</name>
    <dbReference type="NCBI Taxonomy" id="120377"/>
    <lineage>
        <taxon>Bacteria</taxon>
        <taxon>Bacillati</taxon>
        <taxon>Actinomycetota</taxon>
        <taxon>Actinomycetes</taxon>
        <taxon>Micrococcales</taxon>
        <taxon>Beutenbergiaceae</taxon>
        <taxon>Salana</taxon>
    </lineage>
</organism>
<dbReference type="GO" id="GO:0005886">
    <property type="term" value="C:plasma membrane"/>
    <property type="evidence" value="ECO:0007669"/>
    <property type="project" value="UniProtKB-SubCell"/>
</dbReference>
<keyword evidence="2" id="KW-0472">Membrane</keyword>
<proteinExistence type="predicted"/>
<evidence type="ECO:0000313" key="4">
    <source>
        <dbReference type="Proteomes" id="UP000275356"/>
    </source>
</evidence>
<gene>
    <name evidence="3" type="ORF">EDD28_0820</name>
</gene>
<reference evidence="3 4" key="1">
    <citation type="submission" date="2018-11" db="EMBL/GenBank/DDBJ databases">
        <title>Sequencing the genomes of 1000 actinobacteria strains.</title>
        <authorList>
            <person name="Klenk H.-P."/>
        </authorList>
    </citation>
    <scope>NUCLEOTIDE SEQUENCE [LARGE SCALE GENOMIC DNA]</scope>
    <source>
        <strain evidence="3 4">DSM 13521</strain>
    </source>
</reference>
<keyword evidence="2" id="KW-0812">Transmembrane</keyword>
<dbReference type="Proteomes" id="UP000275356">
    <property type="component" value="Unassembled WGS sequence"/>
</dbReference>
<dbReference type="RefSeq" id="WP_123738451.1">
    <property type="nucleotide sequence ID" value="NZ_RKHQ01000001.1"/>
</dbReference>
<feature type="transmembrane region" description="Helical" evidence="2">
    <location>
        <begin position="162"/>
        <end position="185"/>
    </location>
</feature>
<dbReference type="EMBL" id="RKHQ01000001">
    <property type="protein sequence ID" value="ROR96241.1"/>
    <property type="molecule type" value="Genomic_DNA"/>
</dbReference>
<feature type="transmembrane region" description="Helical" evidence="2">
    <location>
        <begin position="110"/>
        <end position="130"/>
    </location>
</feature>
<dbReference type="AlphaFoldDB" id="A0A3N2D8X7"/>
<evidence type="ECO:0000256" key="2">
    <source>
        <dbReference type="SAM" id="Phobius"/>
    </source>
</evidence>
<accession>A0A3N2D8X7</accession>
<evidence type="ECO:0000313" key="3">
    <source>
        <dbReference type="EMBL" id="ROR96241.1"/>
    </source>
</evidence>
<dbReference type="OrthoDB" id="149032at2"/>
<dbReference type="GO" id="GO:0140359">
    <property type="term" value="F:ABC-type transporter activity"/>
    <property type="evidence" value="ECO:0007669"/>
    <property type="project" value="InterPro"/>
</dbReference>